<protein>
    <submittedName>
        <fullName evidence="2">Uncharacterized protein</fullName>
    </submittedName>
</protein>
<comment type="caution">
    <text evidence="2">The sequence shown here is derived from an EMBL/GenBank/DDBJ whole genome shotgun (WGS) entry which is preliminary data.</text>
</comment>
<dbReference type="AlphaFoldDB" id="A0A9R1IS11"/>
<dbReference type="PANTHER" id="PTHR47446">
    <property type="entry name" value="RING-TYPE E3 UBIQUITIN TRANSFERASE"/>
    <property type="match status" value="1"/>
</dbReference>
<feature type="compositionally biased region" description="Polar residues" evidence="1">
    <location>
        <begin position="10"/>
        <end position="22"/>
    </location>
</feature>
<feature type="non-terminal residue" evidence="2">
    <location>
        <position position="1"/>
    </location>
</feature>
<evidence type="ECO:0000313" key="2">
    <source>
        <dbReference type="EMBL" id="KAF6990786.1"/>
    </source>
</evidence>
<proteinExistence type="predicted"/>
<organism evidence="2">
    <name type="scientific">Triticum aestivum</name>
    <name type="common">Wheat</name>
    <dbReference type="NCBI Taxonomy" id="4565"/>
    <lineage>
        <taxon>Eukaryota</taxon>
        <taxon>Viridiplantae</taxon>
        <taxon>Streptophyta</taxon>
        <taxon>Embryophyta</taxon>
        <taxon>Tracheophyta</taxon>
        <taxon>Spermatophyta</taxon>
        <taxon>Magnoliopsida</taxon>
        <taxon>Liliopsida</taxon>
        <taxon>Poales</taxon>
        <taxon>Poaceae</taxon>
        <taxon>BOP clade</taxon>
        <taxon>Pooideae</taxon>
        <taxon>Triticodae</taxon>
        <taxon>Triticeae</taxon>
        <taxon>Triticinae</taxon>
        <taxon>Triticum</taxon>
    </lineage>
</organism>
<dbReference type="PANTHER" id="PTHR47446:SF2">
    <property type="entry name" value="RING-TYPE E3 UBIQUITIN TRANSFERASE"/>
    <property type="match status" value="1"/>
</dbReference>
<sequence>GWKAQRLRSKINSPSPDTTGHPTSVIVLATVESAVGKLCSAVSYLCTSYELAESEKSVLKIEQLWPEAGAAEQTFFSALAKPAVIRLHGDPLQLRHRTSAAGG</sequence>
<evidence type="ECO:0000256" key="1">
    <source>
        <dbReference type="SAM" id="MobiDB-lite"/>
    </source>
</evidence>
<dbReference type="InterPro" id="IPR052858">
    <property type="entry name" value="E3_ubiquitin-ligase_LIN"/>
</dbReference>
<dbReference type="EMBL" id="CM022212">
    <property type="protein sequence ID" value="KAF6990786.1"/>
    <property type="molecule type" value="Genomic_DNA"/>
</dbReference>
<dbReference type="Proteomes" id="UP000815260">
    <property type="component" value="Chromosome 1B"/>
</dbReference>
<reference evidence="2" key="2">
    <citation type="submission" date="2020-03" db="EMBL/GenBank/DDBJ databases">
        <title>The second near-complete assembly of the hexaploid bread wheat (Triticum aestivum) genome.</title>
        <authorList>
            <person name="Zimin A.V."/>
            <person name="Puiu D."/>
            <person name="Shumante A."/>
            <person name="Alonge M."/>
            <person name="Salzberg S.L."/>
        </authorList>
    </citation>
    <scope>NUCLEOTIDE SEQUENCE</scope>
    <source>
        <tissue evidence="2">Leaf</tissue>
    </source>
</reference>
<accession>A0A9R1IS11</accession>
<name>A0A9R1IS11_WHEAT</name>
<gene>
    <name evidence="2" type="ORF">CFC21_007944</name>
</gene>
<feature type="region of interest" description="Disordered" evidence="1">
    <location>
        <begin position="1"/>
        <end position="22"/>
    </location>
</feature>
<reference evidence="2" key="1">
    <citation type="journal article" date="2017" name="Gigascience">
        <title>The first near-complete assembly of the hexaploid bread wheat genome, Triticum aestivum.</title>
        <authorList>
            <person name="Zimin A.V."/>
            <person name="Puiu D."/>
            <person name="Hall R."/>
            <person name="Kingan S."/>
            <person name="Clavijo B.J."/>
            <person name="Salzberg S.L."/>
        </authorList>
    </citation>
    <scope>NUCLEOTIDE SEQUENCE</scope>
    <source>
        <tissue evidence="2">Leaf</tissue>
    </source>
</reference>
<feature type="non-terminal residue" evidence="2">
    <location>
        <position position="103"/>
    </location>
</feature>